<keyword evidence="3" id="KW-1185">Reference proteome</keyword>
<gene>
    <name evidence="2" type="ORF">HW555_008178</name>
</gene>
<dbReference type="Pfam" id="PF10545">
    <property type="entry name" value="MADF_DNA_bdg"/>
    <property type="match status" value="1"/>
</dbReference>
<dbReference type="AlphaFoldDB" id="A0A835GBH5"/>
<feature type="domain" description="MADF" evidence="1">
    <location>
        <begin position="60"/>
        <end position="105"/>
    </location>
</feature>
<name>A0A835GBH5_SPOEX</name>
<comment type="caution">
    <text evidence="2">The sequence shown here is derived from an EMBL/GenBank/DDBJ whole genome shotgun (WGS) entry which is preliminary data.</text>
</comment>
<evidence type="ECO:0000259" key="1">
    <source>
        <dbReference type="Pfam" id="PF10545"/>
    </source>
</evidence>
<dbReference type="Proteomes" id="UP000648187">
    <property type="component" value="Unassembled WGS sequence"/>
</dbReference>
<dbReference type="InterPro" id="IPR006578">
    <property type="entry name" value="MADF-dom"/>
</dbReference>
<reference evidence="2" key="1">
    <citation type="submission" date="2020-08" db="EMBL/GenBank/DDBJ databases">
        <title>Spodoptera exigua strain:BAW_Kor-Di-RS1 Genome sequencing and assembly.</title>
        <authorList>
            <person name="Kim J."/>
            <person name="Nam H.Y."/>
            <person name="Kwon M."/>
            <person name="Choi J.H."/>
            <person name="Cho S.R."/>
            <person name="Kim G.-H."/>
        </authorList>
    </citation>
    <scope>NUCLEOTIDE SEQUENCE</scope>
    <source>
        <strain evidence="2">BAW_Kor-Di-RS1</strain>
        <tissue evidence="2">Whole-body</tissue>
    </source>
</reference>
<accession>A0A835GBH5</accession>
<evidence type="ECO:0000313" key="3">
    <source>
        <dbReference type="Proteomes" id="UP000648187"/>
    </source>
</evidence>
<organism evidence="2 3">
    <name type="scientific">Spodoptera exigua</name>
    <name type="common">Beet armyworm</name>
    <name type="synonym">Noctua fulgens</name>
    <dbReference type="NCBI Taxonomy" id="7107"/>
    <lineage>
        <taxon>Eukaryota</taxon>
        <taxon>Metazoa</taxon>
        <taxon>Ecdysozoa</taxon>
        <taxon>Arthropoda</taxon>
        <taxon>Hexapoda</taxon>
        <taxon>Insecta</taxon>
        <taxon>Pterygota</taxon>
        <taxon>Neoptera</taxon>
        <taxon>Endopterygota</taxon>
        <taxon>Lepidoptera</taxon>
        <taxon>Glossata</taxon>
        <taxon>Ditrysia</taxon>
        <taxon>Noctuoidea</taxon>
        <taxon>Noctuidae</taxon>
        <taxon>Amphipyrinae</taxon>
        <taxon>Spodoptera</taxon>
    </lineage>
</organism>
<proteinExistence type="predicted"/>
<evidence type="ECO:0000313" key="2">
    <source>
        <dbReference type="EMBL" id="KAF9413732.1"/>
    </source>
</evidence>
<protein>
    <recommendedName>
        <fullName evidence="1">MADF domain-containing protein</fullName>
    </recommendedName>
</protein>
<dbReference type="EMBL" id="JACKWZ010000152">
    <property type="protein sequence ID" value="KAF9413732.1"/>
    <property type="molecule type" value="Genomic_DNA"/>
</dbReference>
<sequence>MRLQVPNWCNIINKILKGAVEEKYISKMETLSIVETLDNLWLKPLNSYNSATTDLSETRQKMAECQKQWKKLRDCYKKALRLRQYKSGSARKNEKPIKFEKELEFC</sequence>